<dbReference type="Pfam" id="PF00916">
    <property type="entry name" value="Sulfate_transp"/>
    <property type="match status" value="1"/>
</dbReference>
<evidence type="ECO:0000313" key="9">
    <source>
        <dbReference type="Proteomes" id="UP000694409"/>
    </source>
</evidence>
<dbReference type="OMA" id="ISWGIVH"/>
<evidence type="ECO:0000256" key="4">
    <source>
        <dbReference type="ARBA" id="ARBA00023136"/>
    </source>
</evidence>
<dbReference type="Gene3D" id="3.30.750.24">
    <property type="entry name" value="STAS domain"/>
    <property type="match status" value="1"/>
</dbReference>
<feature type="transmembrane region" description="Helical" evidence="6">
    <location>
        <begin position="439"/>
        <end position="462"/>
    </location>
</feature>
<reference evidence="8" key="2">
    <citation type="submission" date="2025-09" db="UniProtKB">
        <authorList>
            <consortium name="Ensembl"/>
        </authorList>
    </citation>
    <scope>IDENTIFICATION</scope>
</reference>
<feature type="transmembrane region" description="Helical" evidence="6">
    <location>
        <begin position="263"/>
        <end position="287"/>
    </location>
</feature>
<evidence type="ECO:0000256" key="2">
    <source>
        <dbReference type="ARBA" id="ARBA00022692"/>
    </source>
</evidence>
<evidence type="ECO:0000256" key="1">
    <source>
        <dbReference type="ARBA" id="ARBA00004141"/>
    </source>
</evidence>
<reference evidence="8" key="1">
    <citation type="submission" date="2025-08" db="UniProtKB">
        <authorList>
            <consortium name="Ensembl"/>
        </authorList>
    </citation>
    <scope>IDENTIFICATION</scope>
</reference>
<dbReference type="GeneID" id="103817534"/>
<feature type="transmembrane region" description="Helical" evidence="6">
    <location>
        <begin position="537"/>
        <end position="566"/>
    </location>
</feature>
<gene>
    <name evidence="8" type="primary">LOC103817534</name>
</gene>
<keyword evidence="2 6" id="KW-0812">Transmembrane</keyword>
<feature type="transmembrane region" description="Helical" evidence="6">
    <location>
        <begin position="355"/>
        <end position="372"/>
    </location>
</feature>
<dbReference type="InterPro" id="IPR001902">
    <property type="entry name" value="SLC26A/SulP_fam"/>
</dbReference>
<dbReference type="InterPro" id="IPR011547">
    <property type="entry name" value="SLC26A/SulP_dom"/>
</dbReference>
<dbReference type="GO" id="GO:0016020">
    <property type="term" value="C:membrane"/>
    <property type="evidence" value="ECO:0007669"/>
    <property type="project" value="UniProtKB-SubCell"/>
</dbReference>
<dbReference type="PROSITE" id="PS50801">
    <property type="entry name" value="STAS"/>
    <property type="match status" value="1"/>
</dbReference>
<keyword evidence="4 6" id="KW-0472">Membrane</keyword>
<keyword evidence="3 6" id="KW-1133">Transmembrane helix</keyword>
<evidence type="ECO:0000256" key="5">
    <source>
        <dbReference type="SAM" id="MobiDB-lite"/>
    </source>
</evidence>
<evidence type="ECO:0000259" key="7">
    <source>
        <dbReference type="PROSITE" id="PS50801"/>
    </source>
</evidence>
<proteinExistence type="predicted"/>
<feature type="domain" description="STAS" evidence="7">
    <location>
        <begin position="590"/>
        <end position="753"/>
    </location>
</feature>
<dbReference type="KEGG" id="scan:103817534"/>
<dbReference type="Proteomes" id="UP000694409">
    <property type="component" value="Unassembled WGS sequence"/>
</dbReference>
<evidence type="ECO:0000256" key="3">
    <source>
        <dbReference type="ARBA" id="ARBA00022989"/>
    </source>
</evidence>
<keyword evidence="9" id="KW-1185">Reference proteome</keyword>
<dbReference type="PANTHER" id="PTHR11814">
    <property type="entry name" value="SULFATE TRANSPORTER"/>
    <property type="match status" value="1"/>
</dbReference>
<feature type="region of interest" description="Disordered" evidence="5">
    <location>
        <begin position="1"/>
        <end position="20"/>
    </location>
</feature>
<dbReference type="NCBIfam" id="TIGR00815">
    <property type="entry name" value="sulP"/>
    <property type="match status" value="1"/>
</dbReference>
<feature type="transmembrane region" description="Helical" evidence="6">
    <location>
        <begin position="238"/>
        <end position="257"/>
    </location>
</feature>
<feature type="region of interest" description="Disordered" evidence="5">
    <location>
        <begin position="757"/>
        <end position="780"/>
    </location>
</feature>
<evidence type="ECO:0000313" key="8">
    <source>
        <dbReference type="Ensembl" id="ENSSCAP00000001730.1"/>
    </source>
</evidence>
<name>A0A8C9L4J5_SERCA</name>
<dbReference type="AlphaFoldDB" id="A0A8C9L4J5"/>
<sequence>MAWLRSSDPKGTGTWASFSSAQRCCQVETAPCPGEKLQVPRKHQVCSQSSPVPMEDTSSQEPAPSKATLGSLGPHEAPTTFISLEEQEPPAPSSRELILEKARAACRCSPGGLGRSLLRLLPVLEWLPRYSPRTQLLGDVVSGLLVGVVAIPQSISYSLLANQDPIYGIYTNFFCNIIYAAMATSRHASVGSFGVLCLMVGQSVTRHLQLAGYGDSSATLGGNSSSPRNGTELCDRSCYAITVALSLSFLVGLYQILLGVLQMGFVAVYLSEPLLGGFVAGSSLTIITSQMKYLLGLKIPRHEGVGSFILTWVDLFRHIHNTNICDLLTSLAALAIIVPVKELNERYKERLKAPFPIELLVVIAATLISHYFDFERRYKAAVCGDIPTGFRKPTVPDISLFPSLALDALPIAVIGFAMTVSLAEIFGKKHGYAVSANQEMIAIGMCNLIPSFFYCFASSAALTKTLLKESTGSQTQVSGLVTSLVLLLVLLWISPLFYSLQISILGVVTIVNLRGGLRRFRDTPSMWQLSKLDTVVWWTTMLCSTLVTTEIGLLVGVCFALLCIIFRTQRPRATLLGKVSDREVYEDQAAYKRLSSIAHVKIFRFECSLYYANKDYFKAVLYQKTGLNPVLLAASLAARARPEPGRGCWSPGCGCLKQGRSRAESPPGDACPPSTDMHTLILDCGAMQFIDTVGLSALKETHHDYKEVGVQVLLANCNPSIRQRLREGGWAGQAGGAGGQLAFHSIHDAVQFAERWHRGDSKDKQAALPEPEEQNFQVSL</sequence>
<feature type="compositionally biased region" description="Polar residues" evidence="5">
    <location>
        <begin position="45"/>
        <end position="62"/>
    </location>
</feature>
<comment type="subcellular location">
    <subcellularLocation>
        <location evidence="1">Membrane</location>
        <topology evidence="1">Multi-pass membrane protein</topology>
    </subcellularLocation>
</comment>
<dbReference type="Pfam" id="PF01740">
    <property type="entry name" value="STAS"/>
    <property type="match status" value="1"/>
</dbReference>
<dbReference type="CDD" id="cd07042">
    <property type="entry name" value="STAS_SulP_like_sulfate_transporter"/>
    <property type="match status" value="1"/>
</dbReference>
<dbReference type="SUPFAM" id="SSF52091">
    <property type="entry name" value="SpoIIaa-like"/>
    <property type="match status" value="1"/>
</dbReference>
<dbReference type="Ensembl" id="ENSSCAT00000001988.1">
    <property type="protein sequence ID" value="ENSSCAP00000001730.1"/>
    <property type="gene ID" value="ENSSCAG00000001469.1"/>
</dbReference>
<dbReference type="OrthoDB" id="288203at2759"/>
<evidence type="ECO:0000256" key="6">
    <source>
        <dbReference type="SAM" id="Phobius"/>
    </source>
</evidence>
<dbReference type="InterPro" id="IPR036513">
    <property type="entry name" value="STAS_dom_sf"/>
</dbReference>
<dbReference type="GeneTree" id="ENSGT01150000286920"/>
<dbReference type="InterPro" id="IPR002645">
    <property type="entry name" value="STAS_dom"/>
</dbReference>
<feature type="region of interest" description="Disordered" evidence="5">
    <location>
        <begin position="37"/>
        <end position="72"/>
    </location>
</feature>
<accession>A0A8C9L4J5</accession>
<organism evidence="8 9">
    <name type="scientific">Serinus canaria</name>
    <name type="common">Island canary</name>
    <name type="synonym">Fringilla canaria</name>
    <dbReference type="NCBI Taxonomy" id="9135"/>
    <lineage>
        <taxon>Eukaryota</taxon>
        <taxon>Metazoa</taxon>
        <taxon>Chordata</taxon>
        <taxon>Craniata</taxon>
        <taxon>Vertebrata</taxon>
        <taxon>Euteleostomi</taxon>
        <taxon>Archelosauria</taxon>
        <taxon>Archosauria</taxon>
        <taxon>Dinosauria</taxon>
        <taxon>Saurischia</taxon>
        <taxon>Theropoda</taxon>
        <taxon>Coelurosauria</taxon>
        <taxon>Aves</taxon>
        <taxon>Neognathae</taxon>
        <taxon>Neoaves</taxon>
        <taxon>Telluraves</taxon>
        <taxon>Australaves</taxon>
        <taxon>Passeriformes</taxon>
        <taxon>Passeroidea</taxon>
        <taxon>Fringillidae</taxon>
        <taxon>Carduelinae</taxon>
        <taxon>Serinus</taxon>
    </lineage>
</organism>
<feature type="transmembrane region" description="Helical" evidence="6">
    <location>
        <begin position="408"/>
        <end position="427"/>
    </location>
</feature>
<protein>
    <submittedName>
        <fullName evidence="8">Sulfate transporter-like</fullName>
    </submittedName>
</protein>
<dbReference type="GO" id="GO:0055085">
    <property type="term" value="P:transmembrane transport"/>
    <property type="evidence" value="ECO:0007669"/>
    <property type="project" value="InterPro"/>
</dbReference>